<dbReference type="EMBL" id="FNSN01000003">
    <property type="protein sequence ID" value="SEC41919.1"/>
    <property type="molecule type" value="Genomic_DNA"/>
</dbReference>
<dbReference type="PANTHER" id="PTHR32309:SF31">
    <property type="entry name" value="CAPSULAR EXOPOLYSACCHARIDE FAMILY"/>
    <property type="match status" value="1"/>
</dbReference>
<name>A0A1H4SCT3_9MICC</name>
<feature type="region of interest" description="Disordered" evidence="1">
    <location>
        <begin position="482"/>
        <end position="542"/>
    </location>
</feature>
<protein>
    <submittedName>
        <fullName evidence="3">Chain length determinant protein</fullName>
    </submittedName>
</protein>
<feature type="transmembrane region" description="Helical" evidence="2">
    <location>
        <begin position="20"/>
        <end position="38"/>
    </location>
</feature>
<keyword evidence="2" id="KW-0472">Membrane</keyword>
<dbReference type="AlphaFoldDB" id="A0A1H4SCT3"/>
<proteinExistence type="predicted"/>
<dbReference type="RefSeq" id="WP_066216828.1">
    <property type="nucleotide sequence ID" value="NZ_FNSN01000003.1"/>
</dbReference>
<dbReference type="PANTHER" id="PTHR32309">
    <property type="entry name" value="TYROSINE-PROTEIN KINASE"/>
    <property type="match status" value="1"/>
</dbReference>
<feature type="compositionally biased region" description="Basic residues" evidence="1">
    <location>
        <begin position="482"/>
        <end position="491"/>
    </location>
</feature>
<dbReference type="Proteomes" id="UP000182652">
    <property type="component" value="Unassembled WGS sequence"/>
</dbReference>
<reference evidence="3 4" key="1">
    <citation type="submission" date="2016-10" db="EMBL/GenBank/DDBJ databases">
        <authorList>
            <person name="de Groot N.N."/>
        </authorList>
    </citation>
    <scope>NUCLEOTIDE SEQUENCE [LARGE SCALE GENOMIC DNA]</scope>
    <source>
        <strain evidence="3 4">DSM 10495</strain>
    </source>
</reference>
<evidence type="ECO:0000313" key="3">
    <source>
        <dbReference type="EMBL" id="SEC41919.1"/>
    </source>
</evidence>
<organism evidence="3 4">
    <name type="scientific">Arthrobacter woluwensis</name>
    <dbReference type="NCBI Taxonomy" id="156980"/>
    <lineage>
        <taxon>Bacteria</taxon>
        <taxon>Bacillati</taxon>
        <taxon>Actinomycetota</taxon>
        <taxon>Actinomycetes</taxon>
        <taxon>Micrococcales</taxon>
        <taxon>Micrococcaceae</taxon>
        <taxon>Arthrobacter</taxon>
    </lineage>
</organism>
<evidence type="ECO:0000256" key="2">
    <source>
        <dbReference type="SAM" id="Phobius"/>
    </source>
</evidence>
<dbReference type="STRING" id="156980.SAMN04489745_2822"/>
<dbReference type="InterPro" id="IPR050445">
    <property type="entry name" value="Bact_polysacc_biosynth/exp"/>
</dbReference>
<feature type="transmembrane region" description="Helical" evidence="2">
    <location>
        <begin position="246"/>
        <end position="267"/>
    </location>
</feature>
<keyword evidence="2" id="KW-1133">Transmembrane helix</keyword>
<sequence length="542" mass="55255">MNGGWSVVYALRKLFTTQYVLILLITLAGVLGGLGYGYKQPVTFTARTSVVTGTYSLPSNIGIQGVIDKTGPLALELPAETQAIIIASPVITNAASDALGVDGTAARDMAESVKASPATDNSFTITAQGPSAKEAADYANAVASSYLAYRAELGKASMNKLAGQYTEQADASASAAKALDKSIQGAGGANTSTGASLVARQQELLKQAEQARGTAASLTAMALDFKGGGSVLERASADKTSRSLSLVVYGLLGLAGGLGLGIVTAAVRRQVSPRITDRLDIVRTLEGVAVFAERSAGDPALGPLLWRTLSRILPLGQSQTGSRVVAVQALSSPASGLRAATAVAEAAAHAGHSLLLYTESGEAAGKLSGADAVSAAGLEELDGAARRRVNGLSLNQASYLASSSRTLQGDMVTIVGGDPITSSAEGHASLPEHFGGPVLLSVEEGMDSADGLFDAVDQLRMSGLDVAAVVLTKAPRRFRWFPSRRKTRAPKRAGLTAVSSGPEPSAGEDRDSGQDSGHGAGPASARAGKARVSGRTPARARS</sequence>
<accession>A0A1H4SCT3</accession>
<keyword evidence="2" id="KW-0812">Transmembrane</keyword>
<evidence type="ECO:0000313" key="4">
    <source>
        <dbReference type="Proteomes" id="UP000182652"/>
    </source>
</evidence>
<keyword evidence="4" id="KW-1185">Reference proteome</keyword>
<gene>
    <name evidence="3" type="ORF">SAMN04489745_2822</name>
</gene>
<evidence type="ECO:0000256" key="1">
    <source>
        <dbReference type="SAM" id="MobiDB-lite"/>
    </source>
</evidence>